<dbReference type="AlphaFoldDB" id="A0A0L0NDK6"/>
<gene>
    <name evidence="1" type="ORF">TOPH_03303</name>
</gene>
<comment type="caution">
    <text evidence="1">The sequence shown here is derived from an EMBL/GenBank/DDBJ whole genome shotgun (WGS) entry which is preliminary data.</text>
</comment>
<evidence type="ECO:0000313" key="1">
    <source>
        <dbReference type="EMBL" id="KND91840.1"/>
    </source>
</evidence>
<sequence>MHFNQASSKHPSTVVNSSALSLVLAFRIHSAASAHADPPSGICPIAREDARQPVLVHQVLLPCPALLVRHLEVLLLVLGEDQVPAPATLATAHVLGQPTISAAVHGLGHAVDVAAVVPLVVALEVDPEVAVLVGSAASARERRLAARRAELLAHVLCDLEAAVAAQHPVLEVGNAGERGGDEVEVHAQRDVFHGVVGGEDGGLERLLRGLGGNCSAGVLGLVLFDVGRGDPAVFVVGVVLEFLGCCRLVGRFAISLHDSLRTLLYTGGVPLCYLRVGCLSSFLVQVQALQAAVEWLLYWSLVVEFAIL</sequence>
<reference evidence="1 2" key="1">
    <citation type="journal article" date="2015" name="BMC Genomics">
        <title>The genome of the truffle-parasite Tolypocladium ophioglossoides and the evolution of antifungal peptaibiotics.</title>
        <authorList>
            <person name="Quandt C.A."/>
            <person name="Bushley K.E."/>
            <person name="Spatafora J.W."/>
        </authorList>
    </citation>
    <scope>NUCLEOTIDE SEQUENCE [LARGE SCALE GENOMIC DNA]</scope>
    <source>
        <strain evidence="1 2">CBS 100239</strain>
    </source>
</reference>
<proteinExistence type="predicted"/>
<accession>A0A0L0NDK6</accession>
<organism evidence="1 2">
    <name type="scientific">Tolypocladium ophioglossoides (strain CBS 100239)</name>
    <name type="common">Snaketongue truffleclub</name>
    <name type="synonym">Elaphocordyceps ophioglossoides</name>
    <dbReference type="NCBI Taxonomy" id="1163406"/>
    <lineage>
        <taxon>Eukaryota</taxon>
        <taxon>Fungi</taxon>
        <taxon>Dikarya</taxon>
        <taxon>Ascomycota</taxon>
        <taxon>Pezizomycotina</taxon>
        <taxon>Sordariomycetes</taxon>
        <taxon>Hypocreomycetidae</taxon>
        <taxon>Hypocreales</taxon>
        <taxon>Ophiocordycipitaceae</taxon>
        <taxon>Tolypocladium</taxon>
    </lineage>
</organism>
<evidence type="ECO:0000313" key="2">
    <source>
        <dbReference type="Proteomes" id="UP000036947"/>
    </source>
</evidence>
<dbReference type="Proteomes" id="UP000036947">
    <property type="component" value="Unassembled WGS sequence"/>
</dbReference>
<dbReference type="EMBL" id="LFRF01000007">
    <property type="protein sequence ID" value="KND91840.1"/>
    <property type="molecule type" value="Genomic_DNA"/>
</dbReference>
<name>A0A0L0NDK6_TOLOC</name>
<protein>
    <submittedName>
        <fullName evidence="1">Uncharacterized protein</fullName>
    </submittedName>
</protein>
<keyword evidence="2" id="KW-1185">Reference proteome</keyword>